<dbReference type="AlphaFoldDB" id="A0A8H7PGF3"/>
<gene>
    <name evidence="1" type="ORF">INT43_004568</name>
</gene>
<name>A0A8H7PGF3_MORIS</name>
<accession>A0A8H7PGF3</accession>
<proteinExistence type="predicted"/>
<dbReference type="OrthoDB" id="2251104at2759"/>
<dbReference type="EMBL" id="JAEPQZ010000015">
    <property type="protein sequence ID" value="KAG2173194.1"/>
    <property type="molecule type" value="Genomic_DNA"/>
</dbReference>
<protein>
    <submittedName>
        <fullName evidence="1">Uncharacterized protein</fullName>
    </submittedName>
</protein>
<dbReference type="Proteomes" id="UP000654370">
    <property type="component" value="Unassembled WGS sequence"/>
</dbReference>
<evidence type="ECO:0000313" key="2">
    <source>
        <dbReference type="Proteomes" id="UP000654370"/>
    </source>
</evidence>
<organism evidence="1 2">
    <name type="scientific">Mortierella isabellina</name>
    <name type="common">Filamentous fungus</name>
    <name type="synonym">Umbelopsis isabellina</name>
    <dbReference type="NCBI Taxonomy" id="91625"/>
    <lineage>
        <taxon>Eukaryota</taxon>
        <taxon>Fungi</taxon>
        <taxon>Fungi incertae sedis</taxon>
        <taxon>Mucoromycota</taxon>
        <taxon>Mucoromycotina</taxon>
        <taxon>Umbelopsidomycetes</taxon>
        <taxon>Umbelopsidales</taxon>
        <taxon>Umbelopsidaceae</taxon>
        <taxon>Umbelopsis</taxon>
    </lineage>
</organism>
<sequence>MEDREMKSIQNFAKVENPGVNLEFDISLQFLLVMPSSEQQPDHENHPTQDPFTSAGKSTGTGCSCLFWTVPLAALGGFLYQVFRKVGSCGSND</sequence>
<comment type="caution">
    <text evidence="1">The sequence shown here is derived from an EMBL/GenBank/DDBJ whole genome shotgun (WGS) entry which is preliminary data.</text>
</comment>
<keyword evidence="2" id="KW-1185">Reference proteome</keyword>
<evidence type="ECO:0000313" key="1">
    <source>
        <dbReference type="EMBL" id="KAG2173194.1"/>
    </source>
</evidence>
<reference evidence="1" key="1">
    <citation type="submission" date="2020-12" db="EMBL/GenBank/DDBJ databases">
        <title>Metabolic potential, ecology and presence of endohyphal bacteria is reflected in genomic diversity of Mucoromycotina.</title>
        <authorList>
            <person name="Muszewska A."/>
            <person name="Okrasinska A."/>
            <person name="Steczkiewicz K."/>
            <person name="Drgas O."/>
            <person name="Orlowska M."/>
            <person name="Perlinska-Lenart U."/>
            <person name="Aleksandrzak-Piekarczyk T."/>
            <person name="Szatraj K."/>
            <person name="Zielenkiewicz U."/>
            <person name="Pilsyk S."/>
            <person name="Malc E."/>
            <person name="Mieczkowski P."/>
            <person name="Kruszewska J.S."/>
            <person name="Biernat P."/>
            <person name="Pawlowska J."/>
        </authorList>
    </citation>
    <scope>NUCLEOTIDE SEQUENCE</scope>
    <source>
        <strain evidence="1">WA0000067209</strain>
    </source>
</reference>